<feature type="transmembrane region" description="Helical" evidence="13">
    <location>
        <begin position="52"/>
        <end position="75"/>
    </location>
</feature>
<evidence type="ECO:0000256" key="5">
    <source>
        <dbReference type="ARBA" id="ARBA00020482"/>
    </source>
</evidence>
<keyword evidence="6" id="KW-1003">Cell membrane</keyword>
<dbReference type="Pfam" id="PF12249">
    <property type="entry name" value="AftA_C"/>
    <property type="match status" value="1"/>
</dbReference>
<keyword evidence="7" id="KW-0808">Transferase</keyword>
<proteinExistence type="inferred from homology"/>
<feature type="domain" description="Arabinofuranosyltransferase AftA N-terminal" evidence="15">
    <location>
        <begin position="24"/>
        <end position="433"/>
    </location>
</feature>
<feature type="transmembrane region" description="Helical" evidence="13">
    <location>
        <begin position="20"/>
        <end position="40"/>
    </location>
</feature>
<evidence type="ECO:0000256" key="11">
    <source>
        <dbReference type="ARBA" id="ARBA00033184"/>
    </source>
</evidence>
<evidence type="ECO:0000256" key="3">
    <source>
        <dbReference type="ARBA" id="ARBA00009655"/>
    </source>
</evidence>
<dbReference type="UniPathway" id="UPA00963"/>
<feature type="transmembrane region" description="Helical" evidence="13">
    <location>
        <begin position="393"/>
        <end position="416"/>
    </location>
</feature>
<dbReference type="OrthoDB" id="4775300at2"/>
<comment type="pathway">
    <text evidence="2">Cell wall biogenesis; cell wall polysaccharide biosynthesis.</text>
</comment>
<keyword evidence="10 13" id="KW-0472">Membrane</keyword>
<comment type="catalytic activity">
    <reaction evidence="12">
        <text>Adds an alpha-D-arabinofuranosyl group from trans,octacis-decaprenylphospho-beta-D-arabinofuranose at the 5-O-position of the eighth, tenth and twelfth galactofuranose unit of the galactofuranan chain of [beta-D-galactofuranosyl-(1-&gt;5)-beta-D-galactofuranosyl-(1-&gt;6)]14-beta-D-galactofuranosyl-(1-&gt;5)-beta-D-galactofuranosyl-(1-&gt;4)-alpha-L-rhamnopyranosyl-(1-&gt;3)-N-acetyl-alpha-D-glucosaminyl-diphospho-trans,octacis-decaprenol.</text>
        <dbReference type="EC" id="2.4.2.46"/>
    </reaction>
</comment>
<feature type="transmembrane region" description="Helical" evidence="13">
    <location>
        <begin position="82"/>
        <end position="102"/>
    </location>
</feature>
<dbReference type="GO" id="GO:0005886">
    <property type="term" value="C:plasma membrane"/>
    <property type="evidence" value="ECO:0007669"/>
    <property type="project" value="UniProtKB-SubCell"/>
</dbReference>
<evidence type="ECO:0000259" key="14">
    <source>
        <dbReference type="Pfam" id="PF12249"/>
    </source>
</evidence>
<evidence type="ECO:0000256" key="9">
    <source>
        <dbReference type="ARBA" id="ARBA00022989"/>
    </source>
</evidence>
<feature type="transmembrane region" description="Helical" evidence="13">
    <location>
        <begin position="194"/>
        <end position="211"/>
    </location>
</feature>
<evidence type="ECO:0000256" key="4">
    <source>
        <dbReference type="ARBA" id="ARBA00012037"/>
    </source>
</evidence>
<evidence type="ECO:0000256" key="6">
    <source>
        <dbReference type="ARBA" id="ARBA00022475"/>
    </source>
</evidence>
<accession>A0A4R4UY52</accession>
<dbReference type="GO" id="GO:0045227">
    <property type="term" value="P:capsule polysaccharide biosynthetic process"/>
    <property type="evidence" value="ECO:0007669"/>
    <property type="project" value="UniProtKB-UniPathway"/>
</dbReference>
<feature type="domain" description="Arabinofuranosyltransferase AftA C-terminal" evidence="14">
    <location>
        <begin position="456"/>
        <end position="623"/>
    </location>
</feature>
<feature type="transmembrane region" description="Helical" evidence="13">
    <location>
        <begin position="364"/>
        <end position="387"/>
    </location>
</feature>
<evidence type="ECO:0000313" key="17">
    <source>
        <dbReference type="Proteomes" id="UP000294744"/>
    </source>
</evidence>
<evidence type="ECO:0000256" key="1">
    <source>
        <dbReference type="ARBA" id="ARBA00004651"/>
    </source>
</evidence>
<organism evidence="16 17">
    <name type="scientific">Saccharopolyspora aridisoli</name>
    <dbReference type="NCBI Taxonomy" id="2530385"/>
    <lineage>
        <taxon>Bacteria</taxon>
        <taxon>Bacillati</taxon>
        <taxon>Actinomycetota</taxon>
        <taxon>Actinomycetes</taxon>
        <taxon>Pseudonocardiales</taxon>
        <taxon>Pseudonocardiaceae</taxon>
        <taxon>Saccharopolyspora</taxon>
    </lineage>
</organism>
<dbReference type="GO" id="GO:0044038">
    <property type="term" value="P:cell wall macromolecule biosynthetic process"/>
    <property type="evidence" value="ECO:0007669"/>
    <property type="project" value="InterPro"/>
</dbReference>
<dbReference type="EMBL" id="SMKV01000009">
    <property type="protein sequence ID" value="TDC93773.1"/>
    <property type="molecule type" value="Genomic_DNA"/>
</dbReference>
<dbReference type="Proteomes" id="UP000294744">
    <property type="component" value="Unassembled WGS sequence"/>
</dbReference>
<evidence type="ECO:0000256" key="13">
    <source>
        <dbReference type="SAM" id="Phobius"/>
    </source>
</evidence>
<dbReference type="GO" id="GO:0016757">
    <property type="term" value="F:glycosyltransferase activity"/>
    <property type="evidence" value="ECO:0007669"/>
    <property type="project" value="InterPro"/>
</dbReference>
<comment type="caution">
    <text evidence="16">The sequence shown here is derived from an EMBL/GenBank/DDBJ whole genome shotgun (WGS) entry which is preliminary data.</text>
</comment>
<feature type="transmembrane region" description="Helical" evidence="13">
    <location>
        <begin position="241"/>
        <end position="257"/>
    </location>
</feature>
<dbReference type="AlphaFoldDB" id="A0A4R4UY52"/>
<evidence type="ECO:0000256" key="2">
    <source>
        <dbReference type="ARBA" id="ARBA00004776"/>
    </source>
</evidence>
<feature type="transmembrane region" description="Helical" evidence="13">
    <location>
        <begin position="263"/>
        <end position="280"/>
    </location>
</feature>
<protein>
    <recommendedName>
        <fullName evidence="5">Galactan 5-O-arabinofuranosyltransferase</fullName>
        <ecNumber evidence="4">2.4.2.46</ecNumber>
    </recommendedName>
    <alternativeName>
        <fullName evidence="11">Arabinofuranosyltransferase AftA</fullName>
    </alternativeName>
</protein>
<name>A0A4R4UY52_9PSEU</name>
<keyword evidence="17" id="KW-1185">Reference proteome</keyword>
<evidence type="ECO:0000256" key="7">
    <source>
        <dbReference type="ARBA" id="ARBA00022679"/>
    </source>
</evidence>
<dbReference type="Pfam" id="PF12250">
    <property type="entry name" value="AftA_N"/>
    <property type="match status" value="1"/>
</dbReference>
<gene>
    <name evidence="16" type="ORF">E1161_10160</name>
</gene>
<feature type="transmembrane region" description="Helical" evidence="13">
    <location>
        <begin position="428"/>
        <end position="448"/>
    </location>
</feature>
<reference evidence="16 17" key="1">
    <citation type="submission" date="2019-03" db="EMBL/GenBank/DDBJ databases">
        <title>Draft genome sequences of novel Actinobacteria.</title>
        <authorList>
            <person name="Sahin N."/>
            <person name="Ay H."/>
            <person name="Saygin H."/>
        </authorList>
    </citation>
    <scope>NUCLEOTIDE SEQUENCE [LARGE SCALE GENOMIC DNA]</scope>
    <source>
        <strain evidence="16 17">16K404</strain>
    </source>
</reference>
<keyword evidence="9 13" id="KW-1133">Transmembrane helix</keyword>
<feature type="transmembrane region" description="Helical" evidence="13">
    <location>
        <begin position="292"/>
        <end position="316"/>
    </location>
</feature>
<evidence type="ECO:0000256" key="10">
    <source>
        <dbReference type="ARBA" id="ARBA00023136"/>
    </source>
</evidence>
<feature type="transmembrane region" description="Helical" evidence="13">
    <location>
        <begin position="336"/>
        <end position="357"/>
    </location>
</feature>
<keyword evidence="8 13" id="KW-0812">Transmembrane</keyword>
<evidence type="ECO:0000259" key="15">
    <source>
        <dbReference type="Pfam" id="PF12250"/>
    </source>
</evidence>
<dbReference type="EC" id="2.4.2.46" evidence="4"/>
<comment type="subcellular location">
    <subcellularLocation>
        <location evidence="1">Cell membrane</location>
        <topology evidence="1">Multi-pass membrane protein</topology>
    </subcellularLocation>
</comment>
<evidence type="ECO:0000256" key="12">
    <source>
        <dbReference type="ARBA" id="ARBA00034030"/>
    </source>
</evidence>
<feature type="transmembrane region" description="Helical" evidence="13">
    <location>
        <begin position="170"/>
        <end position="189"/>
    </location>
</feature>
<sequence length="626" mass="67238">MIVEHSAAQGCLRSRSAVRLIGELAAAVVVAAATSLAVQLPIGRFGLSEPTALPEVAATACAVVVLALLLGGALLGVASRELVPAAWVALSALVTSVLAWPLEPTRLYYGGTSIDQMFRTQYLTRLADSPVLADMNYADLPPYYPAGWFWLGGRFAELTGMPAWAAFKPFALMTVAVTAVVAFVLWSVVLRRRIAVLTAVATGLAGLLHGFDEPYAWMAAAWIPPIAVIAWHLLRCRANRHVRAVIGVGVFLGFAGLTYALHLAFATAVVVTMAVVLAARRIRPARELAPRVLGIGAVAGVVALISWGPFLVARLGGSPSEGAANNYLPPESVPPLPFLEPSLFGMLCLAGFCWSVLAFRHSEVAAALLVLTGVVYLWFGLSTVAVAAHTTLLAFRVTVVLNVALAVAGVLGMLELRRRIQPLVPERMRVQAATLAFLLGLAGSVGVVETALTSEIAEAAEPAHTDYYPTGSNAQRQNDPAVDGAWHDDLLRAVRETTGREPSDTVLLTAHYPLLSFAPFRGFQQETPHYANPLSRYEDRSTEICRWAEAGDPGRLRELLRRGEFAPPNAFVLRRQPQGLHITLSHDAFPHQPNVQVYDVRFDPALFDSPGFVRQDVGPFAVIGVR</sequence>
<evidence type="ECO:0000313" key="16">
    <source>
        <dbReference type="EMBL" id="TDC93773.1"/>
    </source>
</evidence>
<dbReference type="InterPro" id="IPR020963">
    <property type="entry name" value="ArabinofuranosylTrfase_AftA_N"/>
</dbReference>
<comment type="similarity">
    <text evidence="3">Belongs to the glycosyltransferase 85 family.</text>
</comment>
<dbReference type="InterPro" id="IPR020959">
    <property type="entry name" value="ArabinofuranosylTrfase_AftA_C"/>
</dbReference>
<evidence type="ECO:0000256" key="8">
    <source>
        <dbReference type="ARBA" id="ARBA00022692"/>
    </source>
</evidence>
<feature type="transmembrane region" description="Helical" evidence="13">
    <location>
        <begin position="217"/>
        <end position="234"/>
    </location>
</feature>